<proteinExistence type="predicted"/>
<dbReference type="GO" id="GO:0006421">
    <property type="term" value="P:asparaginyl-tRNA aminoacylation"/>
    <property type="evidence" value="ECO:0007669"/>
    <property type="project" value="TreeGrafter"/>
</dbReference>
<evidence type="ECO:0000256" key="5">
    <source>
        <dbReference type="ARBA" id="ARBA00023146"/>
    </source>
</evidence>
<dbReference type="OrthoDB" id="1931232at2759"/>
<accession>A0A194S773</accession>
<evidence type="ECO:0000256" key="6">
    <source>
        <dbReference type="SAM" id="MobiDB-lite"/>
    </source>
</evidence>
<dbReference type="PROSITE" id="PS50862">
    <property type="entry name" value="AA_TRNA_LIGASE_II"/>
    <property type="match status" value="1"/>
</dbReference>
<dbReference type="RefSeq" id="XP_018271315.1">
    <property type="nucleotide sequence ID" value="XM_018416755.1"/>
</dbReference>
<dbReference type="AlphaFoldDB" id="A0A194S773"/>
<dbReference type="InterPro" id="IPR002312">
    <property type="entry name" value="Asp/Asn-tRNA-synth_IIb"/>
</dbReference>
<keyword evidence="9" id="KW-1185">Reference proteome</keyword>
<evidence type="ECO:0000256" key="4">
    <source>
        <dbReference type="ARBA" id="ARBA00022917"/>
    </source>
</evidence>
<dbReference type="CDD" id="cd04318">
    <property type="entry name" value="EcAsnRS_like_N"/>
    <property type="match status" value="1"/>
</dbReference>
<dbReference type="Gene3D" id="3.30.930.10">
    <property type="entry name" value="Bira Bifunctional Protein, Domain 2"/>
    <property type="match status" value="1"/>
</dbReference>
<dbReference type="GO" id="GO:0004816">
    <property type="term" value="F:asparagine-tRNA ligase activity"/>
    <property type="evidence" value="ECO:0007669"/>
    <property type="project" value="TreeGrafter"/>
</dbReference>
<dbReference type="InterPro" id="IPR006195">
    <property type="entry name" value="aa-tRNA-synth_II"/>
</dbReference>
<dbReference type="PANTHER" id="PTHR22594:SF34">
    <property type="entry name" value="ASPARAGINE--TRNA LIGASE, MITOCHONDRIAL-RELATED"/>
    <property type="match status" value="1"/>
</dbReference>
<keyword evidence="3" id="KW-0067">ATP-binding</keyword>
<dbReference type="EMBL" id="KQ474078">
    <property type="protein sequence ID" value="KPV75266.1"/>
    <property type="molecule type" value="Genomic_DNA"/>
</dbReference>
<keyword evidence="2" id="KW-0547">Nucleotide-binding</keyword>
<reference evidence="8 9" key="1">
    <citation type="journal article" date="2015" name="Front. Microbiol.">
        <title>Genome sequence of the plant growth promoting endophytic yeast Rhodotorula graminis WP1.</title>
        <authorList>
            <person name="Firrincieli A."/>
            <person name="Otillar R."/>
            <person name="Salamov A."/>
            <person name="Schmutz J."/>
            <person name="Khan Z."/>
            <person name="Redman R.S."/>
            <person name="Fleck N.D."/>
            <person name="Lindquist E."/>
            <person name="Grigoriev I.V."/>
            <person name="Doty S.L."/>
        </authorList>
    </citation>
    <scope>NUCLEOTIDE SEQUENCE [LARGE SCALE GENOMIC DNA]</scope>
    <source>
        <strain evidence="8 9">WP1</strain>
    </source>
</reference>
<name>A0A194S773_RHOGW</name>
<evidence type="ECO:0000256" key="3">
    <source>
        <dbReference type="ARBA" id="ARBA00022840"/>
    </source>
</evidence>
<protein>
    <recommendedName>
        <fullName evidence="7">Aminoacyl-transfer RNA synthetases class-II family profile domain-containing protein</fullName>
    </recommendedName>
</protein>
<dbReference type="Proteomes" id="UP000053890">
    <property type="component" value="Unassembled WGS sequence"/>
</dbReference>
<dbReference type="InterPro" id="IPR004364">
    <property type="entry name" value="Aa-tRNA-synt_II"/>
</dbReference>
<dbReference type="SUPFAM" id="SSF50249">
    <property type="entry name" value="Nucleic acid-binding proteins"/>
    <property type="match status" value="1"/>
</dbReference>
<evidence type="ECO:0000256" key="1">
    <source>
        <dbReference type="ARBA" id="ARBA00022598"/>
    </source>
</evidence>
<feature type="domain" description="Aminoacyl-transfer RNA synthetases class-II family profile" evidence="7">
    <location>
        <begin position="185"/>
        <end position="540"/>
    </location>
</feature>
<dbReference type="InterPro" id="IPR045864">
    <property type="entry name" value="aa-tRNA-synth_II/BPL/LPL"/>
</dbReference>
<sequence>MAPRPRLPALIPPARHLHSSACARHPPPPLPTTVAASLAAASSSTGPAPDTLSGWIRSVRRQKNVSFAVLSDGSQVGGVQVVLPKGLDDGFTVGCSASLRGAWVDSRGQGQAKEFKVDEVTFVGESDAEVRLVPLDWLSPFRRLPDTIALSQTYPMPNTKQGIPLPVLRRNAHLRPRKDGPAAMLRVRSEMNWALSDHFRREGFVRVELPIITSSDCEGAGEVFRVVEGAPESPAPASTAPPAPPASTADSPKPAPPPAPSRYLTVSTQLHLEAVTSSLQRAYTFAPCFRAEKSDTSRHLQEFWMLEAEAAFLDADVPTALDQVMHIAESTVRAIATHVRAQPDVEAHFAAQAPALEAQYAALLAPAPYPRLSYTRAVELLATHAAAHPGAFAFAPVWGAGLQTEHERWLAEDHVRGPLFVTDYPSALKPFYMLANEAASGASSVGEAAGARAGRQTTACFDLLVPGVGELAGGSLREHRREQLVAAMDAHGLDHEGAYRWYVDLRRYGTTRHGGFGLGWERLVGLLTGETNVRECTAFPRAAEGSRF</sequence>
<dbReference type="SUPFAM" id="SSF55681">
    <property type="entry name" value="Class II aaRS and biotin synthetases"/>
    <property type="match status" value="1"/>
</dbReference>
<evidence type="ECO:0000313" key="8">
    <source>
        <dbReference type="EMBL" id="KPV75266.1"/>
    </source>
</evidence>
<evidence type="ECO:0000313" key="9">
    <source>
        <dbReference type="Proteomes" id="UP000053890"/>
    </source>
</evidence>
<dbReference type="STRING" id="578459.A0A194S773"/>
<dbReference type="GO" id="GO:0005524">
    <property type="term" value="F:ATP binding"/>
    <property type="evidence" value="ECO:0007669"/>
    <property type="project" value="UniProtKB-KW"/>
</dbReference>
<keyword evidence="4" id="KW-0648">Protein biosynthesis</keyword>
<organism evidence="8 9">
    <name type="scientific">Rhodotorula graminis (strain WP1)</name>
    <dbReference type="NCBI Taxonomy" id="578459"/>
    <lineage>
        <taxon>Eukaryota</taxon>
        <taxon>Fungi</taxon>
        <taxon>Dikarya</taxon>
        <taxon>Basidiomycota</taxon>
        <taxon>Pucciniomycotina</taxon>
        <taxon>Microbotryomycetes</taxon>
        <taxon>Sporidiobolales</taxon>
        <taxon>Sporidiobolaceae</taxon>
        <taxon>Rhodotorula</taxon>
    </lineage>
</organism>
<feature type="region of interest" description="Disordered" evidence="6">
    <location>
        <begin position="230"/>
        <end position="262"/>
    </location>
</feature>
<keyword evidence="5" id="KW-0030">Aminoacyl-tRNA synthetase</keyword>
<dbReference type="PANTHER" id="PTHR22594">
    <property type="entry name" value="ASPARTYL/LYSYL-TRNA SYNTHETASE"/>
    <property type="match status" value="1"/>
</dbReference>
<keyword evidence="1" id="KW-0436">Ligase</keyword>
<dbReference type="GeneID" id="28977203"/>
<gene>
    <name evidence="8" type="ORF">RHOBADRAFT_53263</name>
</gene>
<evidence type="ECO:0000256" key="2">
    <source>
        <dbReference type="ARBA" id="ARBA00022741"/>
    </source>
</evidence>
<dbReference type="OMA" id="PEMAFYD"/>
<dbReference type="GO" id="GO:0005739">
    <property type="term" value="C:mitochondrion"/>
    <property type="evidence" value="ECO:0007669"/>
    <property type="project" value="TreeGrafter"/>
</dbReference>
<dbReference type="Gene3D" id="2.40.50.140">
    <property type="entry name" value="Nucleic acid-binding proteins"/>
    <property type="match status" value="1"/>
</dbReference>
<dbReference type="Pfam" id="PF00152">
    <property type="entry name" value="tRNA-synt_2"/>
    <property type="match status" value="1"/>
</dbReference>
<dbReference type="InterPro" id="IPR012340">
    <property type="entry name" value="NA-bd_OB-fold"/>
</dbReference>
<dbReference type="PRINTS" id="PR01042">
    <property type="entry name" value="TRNASYNTHASP"/>
</dbReference>
<evidence type="ECO:0000259" key="7">
    <source>
        <dbReference type="PROSITE" id="PS50862"/>
    </source>
</evidence>